<dbReference type="STRING" id="869279.SE15_05645"/>
<name>A0A0P6XWG5_9CHLR</name>
<gene>
    <name evidence="3" type="ORF">SE15_05645</name>
</gene>
<dbReference type="OrthoDB" id="143718at2"/>
<dbReference type="RefSeq" id="WP_054521103.1">
    <property type="nucleotide sequence ID" value="NZ_LGKO01000002.1"/>
</dbReference>
<dbReference type="PATRIC" id="fig|869279.4.peg.1136"/>
<dbReference type="Proteomes" id="UP000050544">
    <property type="component" value="Unassembled WGS sequence"/>
</dbReference>
<dbReference type="AlphaFoldDB" id="A0A0P6XWG5"/>
<dbReference type="Gene3D" id="1.25.10.10">
    <property type="entry name" value="Leucine-rich Repeat Variant"/>
    <property type="match status" value="2"/>
</dbReference>
<evidence type="ECO:0000313" key="3">
    <source>
        <dbReference type="EMBL" id="KPL84560.1"/>
    </source>
</evidence>
<accession>A0A0P6XWG5</accession>
<keyword evidence="1" id="KW-0472">Membrane</keyword>
<dbReference type="InterPro" id="IPR016024">
    <property type="entry name" value="ARM-type_fold"/>
</dbReference>
<comment type="caution">
    <text evidence="3">The sequence shown here is derived from an EMBL/GenBank/DDBJ whole genome shotgun (WGS) entry which is preliminary data.</text>
</comment>
<keyword evidence="1" id="KW-1133">Transmembrane helix</keyword>
<keyword evidence="1" id="KW-0812">Transmembrane</keyword>
<dbReference type="EMBL" id="LGKO01000002">
    <property type="protein sequence ID" value="KPL84560.1"/>
    <property type="molecule type" value="Genomic_DNA"/>
</dbReference>
<dbReference type="Gene3D" id="3.40.50.300">
    <property type="entry name" value="P-loop containing nucleotide triphosphate hydrolases"/>
    <property type="match status" value="1"/>
</dbReference>
<evidence type="ECO:0000313" key="4">
    <source>
        <dbReference type="Proteomes" id="UP000050544"/>
    </source>
</evidence>
<evidence type="ECO:0000256" key="1">
    <source>
        <dbReference type="SAM" id="Phobius"/>
    </source>
</evidence>
<dbReference type="SUPFAM" id="SSF48371">
    <property type="entry name" value="ARM repeat"/>
    <property type="match status" value="1"/>
</dbReference>
<feature type="transmembrane region" description="Helical" evidence="1">
    <location>
        <begin position="12"/>
        <end position="29"/>
    </location>
</feature>
<dbReference type="SUPFAM" id="SSF52540">
    <property type="entry name" value="P-loop containing nucleoside triphosphate hydrolases"/>
    <property type="match status" value="1"/>
</dbReference>
<dbReference type="PROSITE" id="PS50837">
    <property type="entry name" value="NACHT"/>
    <property type="match status" value="1"/>
</dbReference>
<proteinExistence type="predicted"/>
<sequence>MPNLFGLQLDRPSFWIGFLTGTLFWLVLARLSKEWPAIREGLKQWFKHLRQRQLAGTEFAIRQDALKRAQRSHLSAALFSLDEIAIPPRLLAPPSPPLEETDSRLPHIYEQIIPPLPEWPEFASRFGAPTLTPLQALRQRARIAIIGKPGSGKTVTLAFLASLLARRENDLGFANSLTPIFLHYLDIEPYLPEIKDPLEPIYKTLSRTLPLTAQPRLWSFLKSAFNDGEVVLLLDGIDEVPPEMLEAATSYLKTLLEQYPHIRLVLAAPDQYLDGLLNLGIEPLPLAAWTRDQTAEFIARWSRLWNQHLGSQIAQKTGVIPLDDLLVRGWIDPTPVYSPLEWTLYLWALSAGDLSDNIAHAVDAYVNRLCGPKIPIPSLITLARTFIESRKPALTIREIEQSVTELKTLTITAPAEELKAEEKTPGSPASKTERPANRVLLALLDTGLLSEYSGERLAFNHIYIMAYLAAQQLTVPPIAPHRLLWSAEDALCYHLIAARPEATWLEAWVDKALSLSNTDFFHAFYWARLAPRNSVARSILMKRLLPILQGKSEEPEDSIEGLAACATSNDPSLSLLFRQWIKATQADFRFYGALGCGFLQDPTALKDLIALLNDPEERVRMGACLGLAQYREPVAEEAILRALTFGDEPLRLAAAEVLANVIPGGEEHLKEALTLEDLLTRRAAVLGIAHLNAPWVIDELERIAVEDGQWVVRNAAAQALESRRHADSRFPQTLTPPHETPWLIAFAAKMGQGISPGQPVDSLLQHALIQGDDEEKIKAMLMIRWQPHPDYIQVLKILLRHENPEVRHMARYTLWVLSLHAPVTPPA</sequence>
<dbReference type="InterPro" id="IPR027417">
    <property type="entry name" value="P-loop_NTPase"/>
</dbReference>
<organism evidence="3 4">
    <name type="scientific">Thermanaerothrix daxensis</name>
    <dbReference type="NCBI Taxonomy" id="869279"/>
    <lineage>
        <taxon>Bacteria</taxon>
        <taxon>Bacillati</taxon>
        <taxon>Chloroflexota</taxon>
        <taxon>Anaerolineae</taxon>
        <taxon>Anaerolineales</taxon>
        <taxon>Anaerolineaceae</taxon>
        <taxon>Thermanaerothrix</taxon>
    </lineage>
</organism>
<feature type="domain" description="NACHT" evidence="2">
    <location>
        <begin position="141"/>
        <end position="268"/>
    </location>
</feature>
<evidence type="ECO:0000259" key="2">
    <source>
        <dbReference type="PROSITE" id="PS50837"/>
    </source>
</evidence>
<protein>
    <recommendedName>
        <fullName evidence="2">NACHT domain-containing protein</fullName>
    </recommendedName>
</protein>
<dbReference type="InterPro" id="IPR011989">
    <property type="entry name" value="ARM-like"/>
</dbReference>
<dbReference type="Pfam" id="PF13646">
    <property type="entry name" value="HEAT_2"/>
    <property type="match status" value="1"/>
</dbReference>
<reference evidence="3 4" key="1">
    <citation type="submission" date="2015-07" db="EMBL/GenBank/DDBJ databases">
        <title>Whole genome sequence of Thermanaerothrix daxensis DSM 23592.</title>
        <authorList>
            <person name="Hemp J."/>
            <person name="Ward L.M."/>
            <person name="Pace L.A."/>
            <person name="Fischer W.W."/>
        </authorList>
    </citation>
    <scope>NUCLEOTIDE SEQUENCE [LARGE SCALE GENOMIC DNA]</scope>
    <source>
        <strain evidence="3 4">GNS-1</strain>
    </source>
</reference>
<keyword evidence="4" id="KW-1185">Reference proteome</keyword>
<dbReference type="InterPro" id="IPR007111">
    <property type="entry name" value="NACHT_NTPase"/>
</dbReference>